<protein>
    <submittedName>
        <fullName evidence="2">Uncharacterized protein</fullName>
    </submittedName>
</protein>
<dbReference type="GeneID" id="9479209"/>
<dbReference type="RefSeq" id="XP_002908014.1">
    <property type="nucleotide sequence ID" value="XM_002907968.1"/>
</dbReference>
<feature type="region of interest" description="Disordered" evidence="1">
    <location>
        <begin position="28"/>
        <end position="66"/>
    </location>
</feature>
<dbReference type="AlphaFoldDB" id="D0MVA1"/>
<gene>
    <name evidence="2" type="ORF">PITG_01344</name>
</gene>
<dbReference type="InParanoid" id="D0MVA1"/>
<dbReference type="VEuPathDB" id="FungiDB:PITG_01344"/>
<proteinExistence type="predicted"/>
<dbReference type="Proteomes" id="UP000006643">
    <property type="component" value="Unassembled WGS sequence"/>
</dbReference>
<evidence type="ECO:0000313" key="2">
    <source>
        <dbReference type="EMBL" id="EEY61097.1"/>
    </source>
</evidence>
<keyword evidence="3" id="KW-1185">Reference proteome</keyword>
<accession>D0MVA1</accession>
<evidence type="ECO:0000313" key="3">
    <source>
        <dbReference type="Proteomes" id="UP000006643"/>
    </source>
</evidence>
<organism evidence="2 3">
    <name type="scientific">Phytophthora infestans (strain T30-4)</name>
    <name type="common">Potato late blight agent</name>
    <dbReference type="NCBI Taxonomy" id="403677"/>
    <lineage>
        <taxon>Eukaryota</taxon>
        <taxon>Sar</taxon>
        <taxon>Stramenopiles</taxon>
        <taxon>Oomycota</taxon>
        <taxon>Peronosporomycetes</taxon>
        <taxon>Peronosporales</taxon>
        <taxon>Peronosporaceae</taxon>
        <taxon>Phytophthora</taxon>
    </lineage>
</organism>
<name>D0MVA1_PHYIT</name>
<dbReference type="EMBL" id="DS028119">
    <property type="protein sequence ID" value="EEY61097.1"/>
    <property type="molecule type" value="Genomic_DNA"/>
</dbReference>
<sequence length="101" mass="11221">MSKHYLVDLMEGLSSSVITQRKELKVTARLDQKKHIPLQGSRRKRKKRKNKKKSKKSKTGQATGGATIKVGAAEIDELSDVTNMLQGLLVSTNFPDQANDN</sequence>
<dbReference type="HOGENOM" id="CLU_2297164_0_0_1"/>
<dbReference type="KEGG" id="pif:PITG_01344"/>
<reference evidence="3" key="1">
    <citation type="journal article" date="2009" name="Nature">
        <title>Genome sequence and analysis of the Irish potato famine pathogen Phytophthora infestans.</title>
        <authorList>
            <consortium name="The Broad Institute Genome Sequencing Platform"/>
            <person name="Haas B.J."/>
            <person name="Kamoun S."/>
            <person name="Zody M.C."/>
            <person name="Jiang R.H."/>
            <person name="Handsaker R.E."/>
            <person name="Cano L.M."/>
            <person name="Grabherr M."/>
            <person name="Kodira C.D."/>
            <person name="Raffaele S."/>
            <person name="Torto-Alalibo T."/>
            <person name="Bozkurt T.O."/>
            <person name="Ah-Fong A.M."/>
            <person name="Alvarado L."/>
            <person name="Anderson V.L."/>
            <person name="Armstrong M.R."/>
            <person name="Avrova A."/>
            <person name="Baxter L."/>
            <person name="Beynon J."/>
            <person name="Boevink P.C."/>
            <person name="Bollmann S.R."/>
            <person name="Bos J.I."/>
            <person name="Bulone V."/>
            <person name="Cai G."/>
            <person name="Cakir C."/>
            <person name="Carrington J.C."/>
            <person name="Chawner M."/>
            <person name="Conti L."/>
            <person name="Costanzo S."/>
            <person name="Ewan R."/>
            <person name="Fahlgren N."/>
            <person name="Fischbach M.A."/>
            <person name="Fugelstad J."/>
            <person name="Gilroy E.M."/>
            <person name="Gnerre S."/>
            <person name="Green P.J."/>
            <person name="Grenville-Briggs L.J."/>
            <person name="Griffith J."/>
            <person name="Grunwald N.J."/>
            <person name="Horn K."/>
            <person name="Horner N.R."/>
            <person name="Hu C.H."/>
            <person name="Huitema E."/>
            <person name="Jeong D.H."/>
            <person name="Jones A.M."/>
            <person name="Jones J.D."/>
            <person name="Jones R.W."/>
            <person name="Karlsson E.K."/>
            <person name="Kunjeti S.G."/>
            <person name="Lamour K."/>
            <person name="Liu Z."/>
            <person name="Ma L."/>
            <person name="Maclean D."/>
            <person name="Chibucos M.C."/>
            <person name="McDonald H."/>
            <person name="McWalters J."/>
            <person name="Meijer H.J."/>
            <person name="Morgan W."/>
            <person name="Morris P.F."/>
            <person name="Munro C.A."/>
            <person name="O'Neill K."/>
            <person name="Ospina-Giraldo M."/>
            <person name="Pinzon A."/>
            <person name="Pritchard L."/>
            <person name="Ramsahoye B."/>
            <person name="Ren Q."/>
            <person name="Restrepo S."/>
            <person name="Roy S."/>
            <person name="Sadanandom A."/>
            <person name="Savidor A."/>
            <person name="Schornack S."/>
            <person name="Schwartz D.C."/>
            <person name="Schumann U.D."/>
            <person name="Schwessinger B."/>
            <person name="Seyer L."/>
            <person name="Sharpe T."/>
            <person name="Silvar C."/>
            <person name="Song J."/>
            <person name="Studholme D.J."/>
            <person name="Sykes S."/>
            <person name="Thines M."/>
            <person name="van de Vondervoort P.J."/>
            <person name="Phuntumart V."/>
            <person name="Wawra S."/>
            <person name="Weide R."/>
            <person name="Win J."/>
            <person name="Young C."/>
            <person name="Zhou S."/>
            <person name="Fry W."/>
            <person name="Meyers B.C."/>
            <person name="van West P."/>
            <person name="Ristaino J."/>
            <person name="Govers F."/>
            <person name="Birch P.R."/>
            <person name="Whisson S.C."/>
            <person name="Judelson H.S."/>
            <person name="Nusbaum C."/>
        </authorList>
    </citation>
    <scope>NUCLEOTIDE SEQUENCE [LARGE SCALE GENOMIC DNA]</scope>
    <source>
        <strain evidence="3">T30-4</strain>
    </source>
</reference>
<evidence type="ECO:0000256" key="1">
    <source>
        <dbReference type="SAM" id="MobiDB-lite"/>
    </source>
</evidence>
<feature type="compositionally biased region" description="Basic residues" evidence="1">
    <location>
        <begin position="41"/>
        <end position="58"/>
    </location>
</feature>